<keyword evidence="2 4" id="KW-0378">Hydrolase</keyword>
<dbReference type="InterPro" id="IPR000073">
    <property type="entry name" value="AB_hydrolase_1"/>
</dbReference>
<dbReference type="SUPFAM" id="SSF53474">
    <property type="entry name" value="alpha/beta-Hydrolases"/>
    <property type="match status" value="1"/>
</dbReference>
<dbReference type="InterPro" id="IPR029058">
    <property type="entry name" value="AB_hydrolase_fold"/>
</dbReference>
<dbReference type="InterPro" id="IPR000639">
    <property type="entry name" value="Epox_hydrolase-like"/>
</dbReference>
<comment type="similarity">
    <text evidence="1">Belongs to the AB hydrolase superfamily.</text>
</comment>
<dbReference type="Pfam" id="PF00561">
    <property type="entry name" value="Abhydrolase_1"/>
    <property type="match status" value="1"/>
</dbReference>
<dbReference type="PRINTS" id="PR00412">
    <property type="entry name" value="EPOXHYDRLASE"/>
</dbReference>
<accession>A0A7W3UYA3</accession>
<organism evidence="4 5">
    <name type="scientific">Stenotrophomonas koreensis</name>
    <dbReference type="NCBI Taxonomy" id="266128"/>
    <lineage>
        <taxon>Bacteria</taxon>
        <taxon>Pseudomonadati</taxon>
        <taxon>Pseudomonadota</taxon>
        <taxon>Gammaproteobacteria</taxon>
        <taxon>Lysobacterales</taxon>
        <taxon>Lysobacteraceae</taxon>
        <taxon>Stenotrophomonas</taxon>
    </lineage>
</organism>
<dbReference type="PANTHER" id="PTHR43798">
    <property type="entry name" value="MONOACYLGLYCEROL LIPASE"/>
    <property type="match status" value="1"/>
</dbReference>
<dbReference type="EMBL" id="JACIUV010000001">
    <property type="protein sequence ID" value="MBB1116046.1"/>
    <property type="molecule type" value="Genomic_DNA"/>
</dbReference>
<dbReference type="AlphaFoldDB" id="A0A7W3UYA3"/>
<dbReference type="Gene3D" id="3.40.50.1820">
    <property type="entry name" value="alpha/beta hydrolase"/>
    <property type="match status" value="1"/>
</dbReference>
<dbReference type="RefSeq" id="WP_182621399.1">
    <property type="nucleotide sequence ID" value="NZ_JACIUV010000001.1"/>
</dbReference>
<gene>
    <name evidence="4" type="ORF">H4O09_03055</name>
</gene>
<dbReference type="GO" id="GO:0016787">
    <property type="term" value="F:hydrolase activity"/>
    <property type="evidence" value="ECO:0007669"/>
    <property type="project" value="UniProtKB-KW"/>
</dbReference>
<dbReference type="Proteomes" id="UP000550609">
    <property type="component" value="Unassembled WGS sequence"/>
</dbReference>
<protein>
    <submittedName>
        <fullName evidence="4">Alpha/beta hydrolase</fullName>
    </submittedName>
</protein>
<feature type="domain" description="AB hydrolase-1" evidence="3">
    <location>
        <begin position="33"/>
        <end position="150"/>
    </location>
</feature>
<dbReference type="InterPro" id="IPR050266">
    <property type="entry name" value="AB_hydrolase_sf"/>
</dbReference>
<name>A0A7W3UYA3_9GAMM</name>
<dbReference type="PANTHER" id="PTHR43798:SF14">
    <property type="entry name" value="SERINE HYDROLASE-LIKE PROTEIN DDB_G0286239"/>
    <property type="match status" value="1"/>
</dbReference>
<sequence>MPMPATAPVTEFELALPAARLTGRRWGRPGATPVLAVHGWLDNAASFDRLAPLLVAGLDWDLLAIDLPGHGHSSWLANGYSQAQHAAALLGLLDALDWQRVTLLGHSLGASIATLLAASLPERVQQLVCIDALGPLSAPPAQTASRLRDYLLAVQPGQRRPPRPLPSPAHAVRARVQANGLSPANARALVERGLRQDGDHWVWRTDPALTLPSAVYMDEAQVQALLAAISCASLLLQADPPGRFIAPELQQQRQACLPGLQSVRLGGGHHLHMENAHAAASAILAFVNKTESKA</sequence>
<evidence type="ECO:0000259" key="3">
    <source>
        <dbReference type="Pfam" id="PF00561"/>
    </source>
</evidence>
<evidence type="ECO:0000256" key="2">
    <source>
        <dbReference type="ARBA" id="ARBA00022801"/>
    </source>
</evidence>
<evidence type="ECO:0000256" key="1">
    <source>
        <dbReference type="ARBA" id="ARBA00008645"/>
    </source>
</evidence>
<dbReference type="PRINTS" id="PR00111">
    <property type="entry name" value="ABHYDROLASE"/>
</dbReference>
<proteinExistence type="inferred from homology"/>
<comment type="caution">
    <text evidence="4">The sequence shown here is derived from an EMBL/GenBank/DDBJ whole genome shotgun (WGS) entry which is preliminary data.</text>
</comment>
<dbReference type="GO" id="GO:0016020">
    <property type="term" value="C:membrane"/>
    <property type="evidence" value="ECO:0007669"/>
    <property type="project" value="TreeGrafter"/>
</dbReference>
<evidence type="ECO:0000313" key="5">
    <source>
        <dbReference type="Proteomes" id="UP000550609"/>
    </source>
</evidence>
<reference evidence="4 5" key="1">
    <citation type="submission" date="2020-08" db="EMBL/GenBank/DDBJ databases">
        <title>Stenotrophomonas sp. W1S232.</title>
        <authorList>
            <person name="Deng Y."/>
        </authorList>
    </citation>
    <scope>NUCLEOTIDE SEQUENCE [LARGE SCALE GENOMIC DNA]</scope>
    <source>
        <strain evidence="4 5">W1S232</strain>
    </source>
</reference>
<evidence type="ECO:0000313" key="4">
    <source>
        <dbReference type="EMBL" id="MBB1116046.1"/>
    </source>
</evidence>